<dbReference type="FunFam" id="3.40.50.300:FF:000579">
    <property type="entry name" value="GPN-loop GTPase"/>
    <property type="match status" value="1"/>
</dbReference>
<keyword evidence="6 7" id="KW-0342">GTP-binding</keyword>
<comment type="similarity">
    <text evidence="1 7">Belongs to the GPN-loop GTPase family.</text>
</comment>
<dbReference type="Proteomes" id="UP000070444">
    <property type="component" value="Unassembled WGS sequence"/>
</dbReference>
<dbReference type="PANTHER" id="PTHR21231:SF8">
    <property type="entry name" value="GPN-LOOP GTPASE 1"/>
    <property type="match status" value="1"/>
</dbReference>
<evidence type="ECO:0000256" key="6">
    <source>
        <dbReference type="ARBA" id="ARBA00023134"/>
    </source>
</evidence>
<keyword evidence="3" id="KW-0597">Phosphoprotein</keyword>
<dbReference type="GO" id="GO:0016887">
    <property type="term" value="F:ATP hydrolysis activity"/>
    <property type="evidence" value="ECO:0007669"/>
    <property type="project" value="EnsemblFungi"/>
</dbReference>
<dbReference type="GO" id="GO:0005525">
    <property type="term" value="F:GTP binding"/>
    <property type="evidence" value="ECO:0007669"/>
    <property type="project" value="UniProtKB-KW"/>
</dbReference>
<accession>A0A137P327</accession>
<proteinExistence type="inferred from homology"/>
<dbReference type="SUPFAM" id="SSF52540">
    <property type="entry name" value="P-loop containing nucleoside triphosphate hydrolases"/>
    <property type="match status" value="1"/>
</dbReference>
<dbReference type="EC" id="3.6.5.-" evidence="7"/>
<dbReference type="GO" id="GO:0006606">
    <property type="term" value="P:protein import into nucleus"/>
    <property type="evidence" value="ECO:0007669"/>
    <property type="project" value="EnsemblFungi"/>
</dbReference>
<dbReference type="EMBL" id="KQ964539">
    <property type="protein sequence ID" value="KXN69314.1"/>
    <property type="molecule type" value="Genomic_DNA"/>
</dbReference>
<gene>
    <name evidence="8" type="ORF">CONCODRAFT_50801</name>
</gene>
<comment type="function">
    <text evidence="7">Small GTPase required for proper nuclear import of RNA polymerase II (RNAPII). May act at an RNAP assembly step prior to nuclear import.</text>
</comment>
<dbReference type="InterPro" id="IPR004130">
    <property type="entry name" value="Gpn"/>
</dbReference>
<evidence type="ECO:0000313" key="8">
    <source>
        <dbReference type="EMBL" id="KXN69314.1"/>
    </source>
</evidence>
<evidence type="ECO:0000256" key="5">
    <source>
        <dbReference type="ARBA" id="ARBA00022801"/>
    </source>
</evidence>
<evidence type="ECO:0000313" key="9">
    <source>
        <dbReference type="Proteomes" id="UP000070444"/>
    </source>
</evidence>
<dbReference type="GO" id="GO:0005737">
    <property type="term" value="C:cytoplasm"/>
    <property type="evidence" value="ECO:0007669"/>
    <property type="project" value="UniProtKB-SubCell"/>
</dbReference>
<keyword evidence="4 7" id="KW-0547">Nucleotide-binding</keyword>
<organism evidence="8 9">
    <name type="scientific">Conidiobolus coronatus (strain ATCC 28846 / CBS 209.66 / NRRL 28638)</name>
    <name type="common">Delacroixia coronata</name>
    <dbReference type="NCBI Taxonomy" id="796925"/>
    <lineage>
        <taxon>Eukaryota</taxon>
        <taxon>Fungi</taxon>
        <taxon>Fungi incertae sedis</taxon>
        <taxon>Zoopagomycota</taxon>
        <taxon>Entomophthoromycotina</taxon>
        <taxon>Entomophthoromycetes</taxon>
        <taxon>Entomophthorales</taxon>
        <taxon>Ancylistaceae</taxon>
        <taxon>Conidiobolus</taxon>
    </lineage>
</organism>
<dbReference type="Pfam" id="PF03029">
    <property type="entry name" value="ATP_bind_1"/>
    <property type="match status" value="1"/>
</dbReference>
<evidence type="ECO:0000256" key="1">
    <source>
        <dbReference type="ARBA" id="ARBA00005290"/>
    </source>
</evidence>
<dbReference type="STRING" id="796925.A0A137P327"/>
<dbReference type="GO" id="GO:0007064">
    <property type="term" value="P:mitotic sister chromatid cohesion"/>
    <property type="evidence" value="ECO:0007669"/>
    <property type="project" value="EnsemblFungi"/>
</dbReference>
<keyword evidence="2 7" id="KW-0963">Cytoplasm</keyword>
<dbReference type="GO" id="GO:0003924">
    <property type="term" value="F:GTPase activity"/>
    <property type="evidence" value="ECO:0007669"/>
    <property type="project" value="EnsemblFungi"/>
</dbReference>
<keyword evidence="5 7" id="KW-0378">Hydrolase</keyword>
<dbReference type="PANTHER" id="PTHR21231">
    <property type="entry name" value="XPA-BINDING PROTEIN 1-RELATED"/>
    <property type="match status" value="1"/>
</dbReference>
<dbReference type="InterPro" id="IPR027417">
    <property type="entry name" value="P-loop_NTPase"/>
</dbReference>
<evidence type="ECO:0000256" key="7">
    <source>
        <dbReference type="RuleBase" id="RU365059"/>
    </source>
</evidence>
<evidence type="ECO:0000256" key="2">
    <source>
        <dbReference type="ARBA" id="ARBA00022490"/>
    </source>
</evidence>
<evidence type="ECO:0000256" key="3">
    <source>
        <dbReference type="ARBA" id="ARBA00022553"/>
    </source>
</evidence>
<dbReference type="OrthoDB" id="243313at2759"/>
<dbReference type="Gene3D" id="3.40.50.300">
    <property type="entry name" value="P-loop containing nucleotide triphosphate hydrolases"/>
    <property type="match status" value="1"/>
</dbReference>
<dbReference type="InterPro" id="IPR030230">
    <property type="entry name" value="Gpn1/Npa3/XAB1"/>
</dbReference>
<dbReference type="OMA" id="MIIVFNK"/>
<comment type="subcellular location">
    <subcellularLocation>
        <location evidence="7">Cytoplasm</location>
    </subcellularLocation>
    <subcellularLocation>
        <location evidence="7">Nucleus</location>
    </subcellularLocation>
</comment>
<name>A0A137P327_CONC2</name>
<keyword evidence="9" id="KW-1185">Reference proteome</keyword>
<reference evidence="8 9" key="1">
    <citation type="journal article" date="2015" name="Genome Biol. Evol.">
        <title>Phylogenomic analyses indicate that early fungi evolved digesting cell walls of algal ancestors of land plants.</title>
        <authorList>
            <person name="Chang Y."/>
            <person name="Wang S."/>
            <person name="Sekimoto S."/>
            <person name="Aerts A.L."/>
            <person name="Choi C."/>
            <person name="Clum A."/>
            <person name="LaButti K.M."/>
            <person name="Lindquist E.A."/>
            <person name="Yee Ngan C."/>
            <person name="Ohm R.A."/>
            <person name="Salamov A.A."/>
            <person name="Grigoriev I.V."/>
            <person name="Spatafora J.W."/>
            <person name="Berbee M.L."/>
        </authorList>
    </citation>
    <scope>NUCLEOTIDE SEQUENCE [LARGE SCALE GENOMIC DNA]</scope>
    <source>
        <strain evidence="8 9">NRRL 28638</strain>
    </source>
</reference>
<protein>
    <recommendedName>
        <fullName evidence="7">GPN-loop GTPase</fullName>
        <ecNumber evidence="7">3.6.5.-</ecNumber>
    </recommendedName>
</protein>
<evidence type="ECO:0000256" key="4">
    <source>
        <dbReference type="ARBA" id="ARBA00022741"/>
    </source>
</evidence>
<dbReference type="AlphaFoldDB" id="A0A137P327"/>
<sequence>MSDSTSTSKKPICIISIGMAGSGKTTFNQRVNSYFKQQTTKNPYIINLDPAVFNVPYKPNLDIRDTVNYKTVMKEYGLGPNGAILTSLNLFTTKFEQVLDIVQKKEDKLDHILIDTPGQIEIFTWSASGAIITESLALSYPTVIAYIIDTPRTTSPATFMSNMLYACSILYKTRLPFILVFNKTDVQDHQFAVDWMQDFQKFQADIEQDQTYMSTFMYSMSLVLDEFYQHLKVVGVSSVTGSGMDDFMKAVNEAAEEYETDYKQDLLERMKQKEASEQALKAESLNKLMNDLKLEEKENN</sequence>
<comment type="subunit">
    <text evidence="7">Binds to RNA polymerase II.</text>
</comment>
<dbReference type="GO" id="GO:0005634">
    <property type="term" value="C:nucleus"/>
    <property type="evidence" value="ECO:0007669"/>
    <property type="project" value="UniProtKB-SubCell"/>
</dbReference>
<dbReference type="CDD" id="cd17870">
    <property type="entry name" value="GPN1"/>
    <property type="match status" value="1"/>
</dbReference>